<reference evidence="2" key="2">
    <citation type="submission" date="2021-12" db="EMBL/GenBank/DDBJ databases">
        <title>Resequencing data analysis of finger millet.</title>
        <authorList>
            <person name="Hatakeyama M."/>
            <person name="Aluri S."/>
            <person name="Balachadran M.T."/>
            <person name="Sivarajan S.R."/>
            <person name="Poveda L."/>
            <person name="Shimizu-Inatsugi R."/>
            <person name="Schlapbach R."/>
            <person name="Sreeman S.M."/>
            <person name="Shimizu K.K."/>
        </authorList>
    </citation>
    <scope>NUCLEOTIDE SEQUENCE</scope>
</reference>
<protein>
    <recommendedName>
        <fullName evidence="1">DUF1618 domain-containing protein</fullName>
    </recommendedName>
</protein>
<dbReference type="EMBL" id="BQKI01000010">
    <property type="protein sequence ID" value="GJN03776.1"/>
    <property type="molecule type" value="Genomic_DNA"/>
</dbReference>
<reference evidence="2" key="1">
    <citation type="journal article" date="2018" name="DNA Res.">
        <title>Multiple hybrid de novo genome assembly of finger millet, an orphan allotetraploid crop.</title>
        <authorList>
            <person name="Hatakeyama M."/>
            <person name="Aluri S."/>
            <person name="Balachadran M.T."/>
            <person name="Sivarajan S.R."/>
            <person name="Patrignani A."/>
            <person name="Gruter S."/>
            <person name="Poveda L."/>
            <person name="Shimizu-Inatsugi R."/>
            <person name="Baeten J."/>
            <person name="Francoijs K.J."/>
            <person name="Nataraja K.N."/>
            <person name="Reddy Y.A.N."/>
            <person name="Phadnis S."/>
            <person name="Ravikumar R.L."/>
            <person name="Schlapbach R."/>
            <person name="Sreeman S.M."/>
            <person name="Shimizu K.K."/>
        </authorList>
    </citation>
    <scope>NUCLEOTIDE SEQUENCE</scope>
</reference>
<comment type="caution">
    <text evidence="2">The sequence shown here is derived from an EMBL/GenBank/DDBJ whole genome shotgun (WGS) entry which is preliminary data.</text>
</comment>
<accession>A0AAV5D024</accession>
<proteinExistence type="predicted"/>
<evidence type="ECO:0000313" key="2">
    <source>
        <dbReference type="EMBL" id="GJN03776.1"/>
    </source>
</evidence>
<dbReference type="PANTHER" id="PTHR33074">
    <property type="entry name" value="EXPRESSED PROTEIN-RELATED"/>
    <property type="match status" value="1"/>
</dbReference>
<dbReference type="Pfam" id="PF07762">
    <property type="entry name" value="DUF1618"/>
    <property type="match status" value="1"/>
</dbReference>
<evidence type="ECO:0000259" key="1">
    <source>
        <dbReference type="Pfam" id="PF07762"/>
    </source>
</evidence>
<dbReference type="AlphaFoldDB" id="A0AAV5D024"/>
<sequence>MAATRGNLLEASFHPSSATRRRPNWILLDALAYISDQKNATTALYHRRDKDQPIKVTCCLAPPPHVSYLCIHCPGLDPAKFATEPTILYAEDRFVLLRVPIGTTSCRDIPICNDFFIYQGRSRSSPPSLRLLPNPGRIAFSDNEIGILPRCTHKGVTYVLAVLHPIFQRCGGYNLHLLNDETGEWSSRVVDVHPPTPQVNSFCIHKVITIGGKSGYMGWVDLWRGILVCGVLRKNPVLQFIPFPTPIIHDVSGLGPPKTCRDVTVVDGLIKYIEMHDATWEGTSWTVTTWSCKFDDSWDWQAECSFDVHGVVMNGQDDVKLLTSLNDSEDTVPALCRLCIGAPAMSLENDGFVYFMAKVDIWEKEAWMLAVDVRNRVVQVQGVAEFRAERTLGLDRAYLQSGISKYLNFEWSMK</sequence>
<feature type="domain" description="DUF1618" evidence="1">
    <location>
        <begin position="219"/>
        <end position="354"/>
    </location>
</feature>
<name>A0AAV5D024_ELECO</name>
<dbReference type="Proteomes" id="UP001054889">
    <property type="component" value="Unassembled WGS sequence"/>
</dbReference>
<evidence type="ECO:0000313" key="3">
    <source>
        <dbReference type="Proteomes" id="UP001054889"/>
    </source>
</evidence>
<keyword evidence="3" id="KW-1185">Reference proteome</keyword>
<organism evidence="2 3">
    <name type="scientific">Eleusine coracana subsp. coracana</name>
    <dbReference type="NCBI Taxonomy" id="191504"/>
    <lineage>
        <taxon>Eukaryota</taxon>
        <taxon>Viridiplantae</taxon>
        <taxon>Streptophyta</taxon>
        <taxon>Embryophyta</taxon>
        <taxon>Tracheophyta</taxon>
        <taxon>Spermatophyta</taxon>
        <taxon>Magnoliopsida</taxon>
        <taxon>Liliopsida</taxon>
        <taxon>Poales</taxon>
        <taxon>Poaceae</taxon>
        <taxon>PACMAD clade</taxon>
        <taxon>Chloridoideae</taxon>
        <taxon>Cynodonteae</taxon>
        <taxon>Eleusininae</taxon>
        <taxon>Eleusine</taxon>
    </lineage>
</organism>
<gene>
    <name evidence="2" type="primary">ga21254</name>
    <name evidence="2" type="ORF">PR202_ga21254</name>
</gene>
<dbReference type="InterPro" id="IPR011676">
    <property type="entry name" value="DUF1618"/>
</dbReference>